<dbReference type="EMBL" id="LT841305">
    <property type="protein sequence ID" value="SMH64362.1"/>
    <property type="molecule type" value="Genomic_DNA"/>
</dbReference>
<evidence type="ECO:0000313" key="2">
    <source>
        <dbReference type="Proteomes" id="UP000193925"/>
    </source>
</evidence>
<keyword evidence="2" id="KW-1185">Reference proteome</keyword>
<dbReference type="Proteomes" id="UP000193925">
    <property type="component" value="Chromosome AFERRI"/>
</dbReference>
<sequence>MPVSSLVTPAAAADVSAPGRGGVAAPVAVWAADVRRGRPDVALLPAC</sequence>
<reference evidence="1 2" key="1">
    <citation type="submission" date="2017-03" db="EMBL/GenBank/DDBJ databases">
        <authorList>
            <person name="Regsiter A."/>
            <person name="William W."/>
        </authorList>
    </citation>
    <scope>NUCLEOTIDE SEQUENCE [LARGE SCALE GENOMIC DNA]</scope>
    <source>
        <strain evidence="1">PRJEB5721</strain>
    </source>
</reference>
<protein>
    <submittedName>
        <fullName evidence="1">Uncharacterized protein</fullName>
    </submittedName>
</protein>
<name>A0ABY1MKT5_9PROT</name>
<accession>A0ABY1MKT5</accession>
<organism evidence="1 2">
    <name type="scientific">Acidithiobacillus ferrivorans</name>
    <dbReference type="NCBI Taxonomy" id="160808"/>
    <lineage>
        <taxon>Bacteria</taxon>
        <taxon>Pseudomonadati</taxon>
        <taxon>Pseudomonadota</taxon>
        <taxon>Acidithiobacillia</taxon>
        <taxon>Acidithiobacillales</taxon>
        <taxon>Acidithiobacillaceae</taxon>
        <taxon>Acidithiobacillus</taxon>
    </lineage>
</organism>
<gene>
    <name evidence="1" type="ORF">AFERRI_10395</name>
</gene>
<evidence type="ECO:0000313" key="1">
    <source>
        <dbReference type="EMBL" id="SMH64362.1"/>
    </source>
</evidence>
<proteinExistence type="predicted"/>